<keyword evidence="8" id="KW-1185">Reference proteome</keyword>
<dbReference type="FunFam" id="1.10.640.10:FF:000006">
    <property type="entry name" value="Double oxidase: two peroxidase domains"/>
    <property type="match status" value="1"/>
</dbReference>
<dbReference type="OrthoDB" id="823504at2759"/>
<feature type="chain" id="PRO_5020203572" evidence="6">
    <location>
        <begin position="18"/>
        <end position="1536"/>
    </location>
</feature>
<dbReference type="STRING" id="34508.A0A4U8V2D0"/>
<reference evidence="7 8" key="1">
    <citation type="journal article" date="2015" name="Genome Biol.">
        <title>Comparative genomics of Steinernema reveals deeply conserved gene regulatory networks.</title>
        <authorList>
            <person name="Dillman A.R."/>
            <person name="Macchietto M."/>
            <person name="Porter C.F."/>
            <person name="Rogers A."/>
            <person name="Williams B."/>
            <person name="Antoshechkin I."/>
            <person name="Lee M.M."/>
            <person name="Goodwin Z."/>
            <person name="Lu X."/>
            <person name="Lewis E.E."/>
            <person name="Goodrich-Blair H."/>
            <person name="Stock S.P."/>
            <person name="Adams B.J."/>
            <person name="Sternberg P.W."/>
            <person name="Mortazavi A."/>
        </authorList>
    </citation>
    <scope>NUCLEOTIDE SEQUENCE [LARGE SCALE GENOMIC DNA]</scope>
    <source>
        <strain evidence="7 8">ALL</strain>
    </source>
</reference>
<sequence length="1536" mass="173020">MGTLPFLVLLLSATALGNNFPCGRSFTPCQRRAAFGVTSNTIEAIEDDQLESLQPLTPKAVLMQNLTKIASVRAIHDAAQDAKESVDRLFNSTERLMHRTTNVQDFTTSSLAWSELTKMNKYAKDITYSSLISISTTQRLKNLGLSAEQVAFGLPDMPLNESAVQSVCPVNLIVDCIPGKYRTYSGHCNNVNNPLMGAIYEPFQRLQKPDYADDVSSPRVSSKGERLPNPREISVNLITSSPDGHGECSLMLAQWAQFVHSDLSHIGSNRLFVGEQSIMLPCCDPNARHPECMPMPISETDPVFKGSITCMTYSRTYTAPRENCTLGVREQGNLASSFLDGSHIYGSTTERTNKLRSFRNGLLLVRAQSGRGDLPPSGEEVTEHCASVSSLQPCFLTGSEDTNLFPTNAALHTIWIRQHNSIAQKLRDLNGHWDDERLYQEARRIVTAQIQHITYNEFLPLIVGKETAAQFGLNVRTRAFDSDYELKADASTLNEYASTVGFFFYSLLPDRLAQYADTGDRVHEKLLTGFYNDPSQLYLRGRLDATLRFLMRDPIRKPGLHMSSELRDKFLKGSLEHGLDLPALIIQMGRDHGISSYTKWRSFCGLSVPKNFEELQEIVLESVDINAMKKLYDDIEDVDLFVLGLAEKPKRGALVGPTFACIIGNQFQKTKRGDRFWYENFFYPSAFTEEQLNEIRKVTLATVICENTDNIGKVQQNVFMLADNYGNCPVDCNTTFFEQMNAKPWLDQEPKLKLPITKHTLEKAIRLGIEQYQRLQQAEAGRISQTGGAPNRNSGSAISTHANLMAPKRESLDIARTAAVLRETTKVLVRGDGLEDNEKLPAELDISTLQRLLPEVDITRIIGNISDFLGPESPNRDECLPQPLPCDHTTKFRTFSGWCNNLRFPSYGNAFGPLRRLLDPAYEDGFDSPRIKARSGRELPSARSISNIIHRDSPDFHVKFTHMLMQFGQIIDHDMTHSPVARGPNNAILNCSRCDSYEKVSIHCFPIKIDRGDPHFPHTHSDGTPRCMSFTRSLLGQVTLGYRNQLNQLTSFLDASFIYGSTECEANSLRLFNQGKMNFTDLGFNKEALPQGTQERDCRSRPKHPCFNAGDERSNEQPGLAVLHTIWLREHNRVATTLNKINNFWPDERVFQEARRITIAKHQHIVYNEWLPVVLGCETMARYDLTPKKTGYYHGYDEHCDAAITQELSTSAFRFGHTLIRAIYPRKNSNYDDAAPPFDLKNSFGNVSLYYDVAGGHMESILIGLVGAQSMAYDRHIVDAVRNHLFQKPGGPLTGLDLPALNIQRARDHGVQPYNAYREMCGMARARNFDDLRDVMDESTIRAFRSIYSHVDDIDLFPGLMSERPIKGALVGPMLACLIAEQFQRLKRCDRFYYENDHPATRFTPDQLAEIRRTTASKLICQNSEYARAIQPNAFLMPDDLTNAPVSCKDLPESDLYEWLDRQFCVVDHRVINLGKTKRITPCITCTCTAEGPECHSVVVGQCENLLSDYLFSEILEDTVCVIQCSSLIKRRAGRL</sequence>
<keyword evidence="5" id="KW-0479">Metal-binding</keyword>
<evidence type="ECO:0000256" key="6">
    <source>
        <dbReference type="SAM" id="SignalP"/>
    </source>
</evidence>
<dbReference type="GO" id="GO:0006979">
    <property type="term" value="P:response to oxidative stress"/>
    <property type="evidence" value="ECO:0007669"/>
    <property type="project" value="InterPro"/>
</dbReference>
<dbReference type="InterPro" id="IPR010255">
    <property type="entry name" value="Haem_peroxidase_sf"/>
</dbReference>
<dbReference type="PROSITE" id="PS50292">
    <property type="entry name" value="PEROXIDASE_3"/>
    <property type="match status" value="2"/>
</dbReference>
<keyword evidence="5" id="KW-0408">Iron</keyword>
<gene>
    <name evidence="7" type="ORF">L596_005166</name>
</gene>
<evidence type="ECO:0000256" key="4">
    <source>
        <dbReference type="ARBA" id="ARBA00022729"/>
    </source>
</evidence>
<dbReference type="PANTHER" id="PTHR11475">
    <property type="entry name" value="OXIDASE/PEROXIDASE"/>
    <property type="match status" value="1"/>
</dbReference>
<dbReference type="Pfam" id="PF03098">
    <property type="entry name" value="An_peroxidase"/>
    <property type="match status" value="2"/>
</dbReference>
<keyword evidence="2" id="KW-0964">Secreted</keyword>
<proteinExistence type="predicted"/>
<evidence type="ECO:0000313" key="8">
    <source>
        <dbReference type="Proteomes" id="UP000298663"/>
    </source>
</evidence>
<evidence type="ECO:0000313" key="7">
    <source>
        <dbReference type="EMBL" id="TMS38438.1"/>
    </source>
</evidence>
<dbReference type="CDD" id="cd09823">
    <property type="entry name" value="peroxinectin_like"/>
    <property type="match status" value="2"/>
</dbReference>
<dbReference type="InterPro" id="IPR019791">
    <property type="entry name" value="Haem_peroxidase_animal"/>
</dbReference>
<evidence type="ECO:0000256" key="5">
    <source>
        <dbReference type="PIRSR" id="PIRSR619791-2"/>
    </source>
</evidence>
<feature type="binding site" description="axial binding residue" evidence="5">
    <location>
        <position position="1217"/>
    </location>
    <ligand>
        <name>heme b</name>
        <dbReference type="ChEBI" id="CHEBI:60344"/>
    </ligand>
    <ligandPart>
        <name>Fe</name>
        <dbReference type="ChEBI" id="CHEBI:18248"/>
    </ligandPart>
</feature>
<name>A0A4U8V2D0_STECR</name>
<evidence type="ECO:0000256" key="1">
    <source>
        <dbReference type="ARBA" id="ARBA00004613"/>
    </source>
</evidence>
<dbReference type="GO" id="GO:0046872">
    <property type="term" value="F:metal ion binding"/>
    <property type="evidence" value="ECO:0007669"/>
    <property type="project" value="UniProtKB-KW"/>
</dbReference>
<dbReference type="GO" id="GO:0005576">
    <property type="term" value="C:extracellular region"/>
    <property type="evidence" value="ECO:0007669"/>
    <property type="project" value="UniProtKB-SubCell"/>
</dbReference>
<dbReference type="GO" id="GO:0004601">
    <property type="term" value="F:peroxidase activity"/>
    <property type="evidence" value="ECO:0007669"/>
    <property type="project" value="UniProtKB-KW"/>
</dbReference>
<dbReference type="EMBL" id="AZBU02000001">
    <property type="protein sequence ID" value="TMS38438.1"/>
    <property type="molecule type" value="Genomic_DNA"/>
</dbReference>
<feature type="signal peptide" evidence="6">
    <location>
        <begin position="1"/>
        <end position="17"/>
    </location>
</feature>
<dbReference type="FunFam" id="1.10.640.10:FF:000003">
    <property type="entry name" value="chorion peroxidase"/>
    <property type="match status" value="1"/>
</dbReference>
<comment type="caution">
    <text evidence="7">The sequence shown here is derived from an EMBL/GenBank/DDBJ whole genome shotgun (WGS) entry which is preliminary data.</text>
</comment>
<dbReference type="PANTHER" id="PTHR11475:SF131">
    <property type="entry name" value="PEROXIDASE"/>
    <property type="match status" value="1"/>
</dbReference>
<protein>
    <submittedName>
        <fullName evidence="7">Uncharacterized protein</fullName>
    </submittedName>
</protein>
<accession>A0A4U8V2D0</accession>
<dbReference type="Gene3D" id="1.10.640.10">
    <property type="entry name" value="Haem peroxidase domain superfamily, animal type"/>
    <property type="match status" value="2"/>
</dbReference>
<dbReference type="GO" id="GO:0020037">
    <property type="term" value="F:heme binding"/>
    <property type="evidence" value="ECO:0007669"/>
    <property type="project" value="InterPro"/>
</dbReference>
<evidence type="ECO:0000256" key="3">
    <source>
        <dbReference type="ARBA" id="ARBA00022559"/>
    </source>
</evidence>
<keyword evidence="4 6" id="KW-0732">Signal</keyword>
<dbReference type="Proteomes" id="UP000298663">
    <property type="component" value="Unassembled WGS sequence"/>
</dbReference>
<comment type="subcellular location">
    <subcellularLocation>
        <location evidence="1">Secreted</location>
    </subcellularLocation>
</comment>
<keyword evidence="3" id="KW-0575">Peroxidase</keyword>
<dbReference type="SUPFAM" id="SSF48113">
    <property type="entry name" value="Heme-dependent peroxidases"/>
    <property type="match status" value="2"/>
</dbReference>
<keyword evidence="3" id="KW-0560">Oxidoreductase</keyword>
<dbReference type="PRINTS" id="PR00457">
    <property type="entry name" value="ANPEROXIDASE"/>
</dbReference>
<dbReference type="InterPro" id="IPR037120">
    <property type="entry name" value="Haem_peroxidase_sf_animal"/>
</dbReference>
<organism evidence="7 8">
    <name type="scientific">Steinernema carpocapsae</name>
    <name type="common">Entomopathogenic nematode</name>
    <dbReference type="NCBI Taxonomy" id="34508"/>
    <lineage>
        <taxon>Eukaryota</taxon>
        <taxon>Metazoa</taxon>
        <taxon>Ecdysozoa</taxon>
        <taxon>Nematoda</taxon>
        <taxon>Chromadorea</taxon>
        <taxon>Rhabditida</taxon>
        <taxon>Tylenchina</taxon>
        <taxon>Panagrolaimomorpha</taxon>
        <taxon>Strongyloidoidea</taxon>
        <taxon>Steinernematidae</taxon>
        <taxon>Steinernema</taxon>
    </lineage>
</organism>
<keyword evidence="5" id="KW-0349">Heme</keyword>
<evidence type="ECO:0000256" key="2">
    <source>
        <dbReference type="ARBA" id="ARBA00022525"/>
    </source>
</evidence>
<reference evidence="7 8" key="2">
    <citation type="journal article" date="2019" name="G3 (Bethesda)">
        <title>Hybrid Assembly of the Genome of the Entomopathogenic Nematode Steinernema carpocapsae Identifies the X-Chromosome.</title>
        <authorList>
            <person name="Serra L."/>
            <person name="Macchietto M."/>
            <person name="Macias-Munoz A."/>
            <person name="McGill C.J."/>
            <person name="Rodriguez I.M."/>
            <person name="Rodriguez B."/>
            <person name="Murad R."/>
            <person name="Mortazavi A."/>
        </authorList>
    </citation>
    <scope>NUCLEOTIDE SEQUENCE [LARGE SCALE GENOMIC DNA]</scope>
    <source>
        <strain evidence="7 8">ALL</strain>
    </source>
</reference>